<organism evidence="2 3">
    <name type="scientific">Lomentospora prolificans</name>
    <dbReference type="NCBI Taxonomy" id="41688"/>
    <lineage>
        <taxon>Eukaryota</taxon>
        <taxon>Fungi</taxon>
        <taxon>Dikarya</taxon>
        <taxon>Ascomycota</taxon>
        <taxon>Pezizomycotina</taxon>
        <taxon>Sordariomycetes</taxon>
        <taxon>Hypocreomycetidae</taxon>
        <taxon>Microascales</taxon>
        <taxon>Microascaceae</taxon>
        <taxon>Lomentospora</taxon>
    </lineage>
</organism>
<dbReference type="PANTHER" id="PTHR43798:SF33">
    <property type="entry name" value="HYDROLASE, PUTATIVE (AFU_ORTHOLOGUE AFUA_2G14860)-RELATED"/>
    <property type="match status" value="1"/>
</dbReference>
<dbReference type="OrthoDB" id="2851338at2759"/>
<dbReference type="SUPFAM" id="SSF53474">
    <property type="entry name" value="alpha/beta-Hydrolases"/>
    <property type="match status" value="1"/>
</dbReference>
<keyword evidence="3" id="KW-1185">Reference proteome</keyword>
<gene>
    <name evidence="2" type="ORF">jhhlp_008115</name>
</gene>
<sequence length="545" mass="60884">MSTPGLLIVFMRPKEGLSLDQFHDWYNNEHGPNRLRLPHIFTNGLRYRATDGQDPPYVAQYDVTDMAHLVTPIYTSLRENRTPREAETIGQVQVDRRFYDLVLSRESPSFKPIESLSNAEAEGRPQVIVETTLKNVDGAEAAYRKWYEEEHIEMLSRVPGWLRTRWYKSSSIEAVEKVTYLAIHDYAKENGLGGPEHKASMSTTWRSEVDEKYVDTKGRREFSLFYTFGPGPRDLTSLSRLPAEKGEFVSSGSRSTATLTSTITTPGPNAAIESYVTAADGLVIPYRLEGNGSANAPIVAFSNSLLTSMHMWDPFVEILKAQRPDLRILRYDTRGRHDVPQPPVPATLEMLAKDLRDVLDSLRIEKLYALIGVSMGGATTTRFAIDFPERVSKFIACDFNATSSPANTESWKERTATAEANNGQGINNLAPATVSRWFHPHTMDNKKDVADWMTKMVAANSVEGFKYSCQALWDYDLKPLMGDCKVPGIFVVGEGDAKGALVKAMDGFKGKLGPSGAELRIVPETGHLPMSEAPELFWKAIQDYL</sequence>
<dbReference type="EMBL" id="NLAX01001584">
    <property type="protein sequence ID" value="PKS05597.1"/>
    <property type="molecule type" value="Genomic_DNA"/>
</dbReference>
<evidence type="ECO:0000259" key="1">
    <source>
        <dbReference type="Pfam" id="PF00561"/>
    </source>
</evidence>
<dbReference type="GO" id="GO:0016020">
    <property type="term" value="C:membrane"/>
    <property type="evidence" value="ECO:0007669"/>
    <property type="project" value="TreeGrafter"/>
</dbReference>
<dbReference type="InterPro" id="IPR029058">
    <property type="entry name" value="AB_hydrolase_fold"/>
</dbReference>
<dbReference type="VEuPathDB" id="FungiDB:jhhlp_008115"/>
<dbReference type="Proteomes" id="UP000233524">
    <property type="component" value="Unassembled WGS sequence"/>
</dbReference>
<reference evidence="2 3" key="1">
    <citation type="journal article" date="2017" name="G3 (Bethesda)">
        <title>First Draft Genome Sequence of the Pathogenic Fungus Lomentospora prolificans (Formerly Scedosporium prolificans).</title>
        <authorList>
            <person name="Luo R."/>
            <person name="Zimin A."/>
            <person name="Workman R."/>
            <person name="Fan Y."/>
            <person name="Pertea G."/>
            <person name="Grossman N."/>
            <person name="Wear M.P."/>
            <person name="Jia B."/>
            <person name="Miller H."/>
            <person name="Casadevall A."/>
            <person name="Timp W."/>
            <person name="Zhang S.X."/>
            <person name="Salzberg S.L."/>
        </authorList>
    </citation>
    <scope>NUCLEOTIDE SEQUENCE [LARGE SCALE GENOMIC DNA]</scope>
    <source>
        <strain evidence="2 3">JHH-5317</strain>
    </source>
</reference>
<evidence type="ECO:0000313" key="2">
    <source>
        <dbReference type="EMBL" id="PKS05597.1"/>
    </source>
</evidence>
<dbReference type="STRING" id="41688.A0A2N3MZJ0"/>
<dbReference type="InterPro" id="IPR050266">
    <property type="entry name" value="AB_hydrolase_sf"/>
</dbReference>
<dbReference type="Gene3D" id="3.40.50.1820">
    <property type="entry name" value="alpha/beta hydrolase"/>
    <property type="match status" value="1"/>
</dbReference>
<comment type="caution">
    <text evidence="2">The sequence shown here is derived from an EMBL/GenBank/DDBJ whole genome shotgun (WGS) entry which is preliminary data.</text>
</comment>
<protein>
    <recommendedName>
        <fullName evidence="1">AB hydrolase-1 domain-containing protein</fullName>
    </recommendedName>
</protein>
<dbReference type="InterPro" id="IPR011008">
    <property type="entry name" value="Dimeric_a/b-barrel"/>
</dbReference>
<name>A0A2N3MZJ0_9PEZI</name>
<proteinExistence type="predicted"/>
<dbReference type="InParanoid" id="A0A2N3MZJ0"/>
<evidence type="ECO:0000313" key="3">
    <source>
        <dbReference type="Proteomes" id="UP000233524"/>
    </source>
</evidence>
<feature type="domain" description="AB hydrolase-1" evidence="1">
    <location>
        <begin position="304"/>
        <end position="409"/>
    </location>
</feature>
<dbReference type="PANTHER" id="PTHR43798">
    <property type="entry name" value="MONOACYLGLYCEROL LIPASE"/>
    <property type="match status" value="1"/>
</dbReference>
<dbReference type="Pfam" id="PF00561">
    <property type="entry name" value="Abhydrolase_1"/>
    <property type="match status" value="1"/>
</dbReference>
<dbReference type="SUPFAM" id="SSF54909">
    <property type="entry name" value="Dimeric alpha+beta barrel"/>
    <property type="match status" value="1"/>
</dbReference>
<dbReference type="InterPro" id="IPR000073">
    <property type="entry name" value="AB_hydrolase_1"/>
</dbReference>
<dbReference type="AlphaFoldDB" id="A0A2N3MZJ0"/>
<accession>A0A2N3MZJ0</accession>